<comment type="caution">
    <text evidence="4">The sequence shown here is derived from an EMBL/GenBank/DDBJ whole genome shotgun (WGS) entry which is preliminary data.</text>
</comment>
<accession>A0AA38X8J7</accession>
<sequence>MASHLPQVIFGTGFFGNAEPFISDKDLEATYDLISMYGVKQLDTAQLYGESERRLGETNAGARFSIDTKWLAGWTPGMATKDGIITTAKESRKKVGCVIDIFYLHSPDVTVPLEETLAGVNEAHKLGLFERFGLSNYSTEEVVKVYDHCKAQGYVLPSVFQGNYAPVARKLEDLLLPTLRKLGIAFYAYSPLAGGFLTKTKQQILEGAGRFNTNFMGGMYDQMYLKDSYLNVLAKWEEIAEEQGCSRAELAYRWVISHSALKADYGDRIIVGASKFEQIEPTLQGLGKGPLKQTVVKRIDALWDTLRHEAPLDAFSK</sequence>
<dbReference type="CDD" id="cd19075">
    <property type="entry name" value="AKR_AKR7A1-5"/>
    <property type="match status" value="1"/>
</dbReference>
<dbReference type="GO" id="GO:0016491">
    <property type="term" value="F:oxidoreductase activity"/>
    <property type="evidence" value="ECO:0007669"/>
    <property type="project" value="UniProtKB-KW"/>
</dbReference>
<dbReference type="Gene3D" id="3.20.20.100">
    <property type="entry name" value="NADP-dependent oxidoreductase domain"/>
    <property type="match status" value="1"/>
</dbReference>
<dbReference type="InterPro" id="IPR050523">
    <property type="entry name" value="AKR_Detox_Biosynth"/>
</dbReference>
<dbReference type="PANTHER" id="PTHR43364:SF4">
    <property type="entry name" value="NAD(P)-LINKED OXIDOREDUCTASE SUPERFAMILY PROTEIN"/>
    <property type="match status" value="1"/>
</dbReference>
<dbReference type="Pfam" id="PF00248">
    <property type="entry name" value="Aldo_ket_red"/>
    <property type="match status" value="1"/>
</dbReference>
<protein>
    <recommendedName>
        <fullName evidence="3">NADP-dependent oxidoreductase domain-containing protein</fullName>
    </recommendedName>
</protein>
<evidence type="ECO:0000256" key="2">
    <source>
        <dbReference type="ARBA" id="ARBA00038157"/>
    </source>
</evidence>
<evidence type="ECO:0000259" key="3">
    <source>
        <dbReference type="Pfam" id="PF00248"/>
    </source>
</evidence>
<evidence type="ECO:0000313" key="5">
    <source>
        <dbReference type="Proteomes" id="UP001172673"/>
    </source>
</evidence>
<dbReference type="PANTHER" id="PTHR43364">
    <property type="entry name" value="NADH-SPECIFIC METHYLGLYOXAL REDUCTASE-RELATED"/>
    <property type="match status" value="1"/>
</dbReference>
<organism evidence="4 5">
    <name type="scientific">Cladophialophora chaetospira</name>
    <dbReference type="NCBI Taxonomy" id="386627"/>
    <lineage>
        <taxon>Eukaryota</taxon>
        <taxon>Fungi</taxon>
        <taxon>Dikarya</taxon>
        <taxon>Ascomycota</taxon>
        <taxon>Pezizomycotina</taxon>
        <taxon>Eurotiomycetes</taxon>
        <taxon>Chaetothyriomycetidae</taxon>
        <taxon>Chaetothyriales</taxon>
        <taxon>Herpotrichiellaceae</taxon>
        <taxon>Cladophialophora</taxon>
    </lineage>
</organism>
<evidence type="ECO:0000313" key="4">
    <source>
        <dbReference type="EMBL" id="KAJ9608851.1"/>
    </source>
</evidence>
<dbReference type="InterPro" id="IPR036812">
    <property type="entry name" value="NAD(P)_OxRdtase_dom_sf"/>
</dbReference>
<reference evidence="4" key="1">
    <citation type="submission" date="2022-10" db="EMBL/GenBank/DDBJ databases">
        <title>Culturing micro-colonial fungi from biological soil crusts in the Mojave desert and describing Neophaeococcomyces mojavensis, and introducing the new genera and species Taxawa tesnikishii.</title>
        <authorList>
            <person name="Kurbessoian T."/>
            <person name="Stajich J.E."/>
        </authorList>
    </citation>
    <scope>NUCLEOTIDE SEQUENCE</scope>
    <source>
        <strain evidence="4">TK_41</strain>
    </source>
</reference>
<comment type="similarity">
    <text evidence="2">Belongs to the aldo/keto reductase family. Aldo/keto reductase 2 subfamily.</text>
</comment>
<name>A0AA38X8J7_9EURO</name>
<dbReference type="InterPro" id="IPR023210">
    <property type="entry name" value="NADP_OxRdtase_dom"/>
</dbReference>
<keyword evidence="1" id="KW-0560">Oxidoreductase</keyword>
<evidence type="ECO:0000256" key="1">
    <source>
        <dbReference type="ARBA" id="ARBA00023002"/>
    </source>
</evidence>
<keyword evidence="5" id="KW-1185">Reference proteome</keyword>
<proteinExistence type="inferred from homology"/>
<dbReference type="AlphaFoldDB" id="A0AA38X8J7"/>
<feature type="domain" description="NADP-dependent oxidoreductase" evidence="3">
    <location>
        <begin position="8"/>
        <end position="303"/>
    </location>
</feature>
<dbReference type="SUPFAM" id="SSF51430">
    <property type="entry name" value="NAD(P)-linked oxidoreductase"/>
    <property type="match status" value="1"/>
</dbReference>
<dbReference type="EMBL" id="JAPDRK010000009">
    <property type="protein sequence ID" value="KAJ9608851.1"/>
    <property type="molecule type" value="Genomic_DNA"/>
</dbReference>
<dbReference type="Proteomes" id="UP001172673">
    <property type="component" value="Unassembled WGS sequence"/>
</dbReference>
<gene>
    <name evidence="4" type="ORF">H2200_006622</name>
</gene>